<keyword evidence="3" id="KW-0583">PHB biosynthesis</keyword>
<dbReference type="RefSeq" id="WP_239042198.1">
    <property type="nucleotide sequence ID" value="NZ_BAAAEY010000002.1"/>
</dbReference>
<comment type="pathway">
    <text evidence="1">Biopolymer metabolism; poly-(R)-3-hydroxybutanoate biosynthesis.</text>
</comment>
<name>A0ABY1RVK4_9GAMM</name>
<evidence type="ECO:0000313" key="5">
    <source>
        <dbReference type="EMBL" id="SMR68835.1"/>
    </source>
</evidence>
<dbReference type="Proteomes" id="UP001159257">
    <property type="component" value="Unassembled WGS sequence"/>
</dbReference>
<comment type="caution">
    <text evidence="5">The sequence shown here is derived from an EMBL/GenBank/DDBJ whole genome shotgun (WGS) entry which is preliminary data.</text>
</comment>
<feature type="compositionally biased region" description="Polar residues" evidence="4">
    <location>
        <begin position="274"/>
        <end position="284"/>
    </location>
</feature>
<sequence>MNEQLLNMIGQWLEQFEQELNTPDSDQYSAGAEGQSPQGETSPHADLLHRITRQSEQFRHFASQLLSLCDDEHHIETDPLIDCFRKHLDQLNLEWILSSWPLPEQLTTVLAIFSQQNSTLNEELQHVNQLLQRLLGTLGPHLQPSLVQQLRTTLEDLRDFARSRQQYLEHLSRINSAALDLFSQRLQGTTISELEQLHRLWIQSYEECYQQALSQEEYRQAFAALCNNAMALRQHWQQQLDHFYSSCGLVTLAQYDELSRQHHELRRRVRVLEQQASHQRGSSSHFKDRHDSNQG</sequence>
<evidence type="ECO:0000256" key="4">
    <source>
        <dbReference type="SAM" id="MobiDB-lite"/>
    </source>
</evidence>
<keyword evidence="6" id="KW-1185">Reference proteome</keyword>
<feature type="region of interest" description="Disordered" evidence="4">
    <location>
        <begin position="273"/>
        <end position="295"/>
    </location>
</feature>
<dbReference type="InterPro" id="IPR010123">
    <property type="entry name" value="PHA_synth_III_E"/>
</dbReference>
<feature type="compositionally biased region" description="Basic and acidic residues" evidence="4">
    <location>
        <begin position="285"/>
        <end position="295"/>
    </location>
</feature>
<dbReference type="Pfam" id="PF09712">
    <property type="entry name" value="PHA_synth_III_E"/>
    <property type="match status" value="1"/>
</dbReference>
<reference evidence="5 6" key="1">
    <citation type="submission" date="2017-05" db="EMBL/GenBank/DDBJ databases">
        <authorList>
            <person name="Varghese N."/>
            <person name="Submissions S."/>
        </authorList>
    </citation>
    <scope>NUCLEOTIDE SEQUENCE [LARGE SCALE GENOMIC DNA]</scope>
    <source>
        <strain evidence="5 6">CGMCC 1.7287</strain>
    </source>
</reference>
<protein>
    <recommendedName>
        <fullName evidence="2">Poly(3-hydroxyalkanoate) polymerase subunit PhaE</fullName>
    </recommendedName>
</protein>
<organism evidence="5 6">
    <name type="scientific">Marinobacterium sediminicola</name>
    <dbReference type="NCBI Taxonomy" id="518898"/>
    <lineage>
        <taxon>Bacteria</taxon>
        <taxon>Pseudomonadati</taxon>
        <taxon>Pseudomonadota</taxon>
        <taxon>Gammaproteobacteria</taxon>
        <taxon>Oceanospirillales</taxon>
        <taxon>Oceanospirillaceae</taxon>
        <taxon>Marinobacterium</taxon>
    </lineage>
</organism>
<evidence type="ECO:0000256" key="3">
    <source>
        <dbReference type="ARBA" id="ARBA00022752"/>
    </source>
</evidence>
<evidence type="ECO:0000256" key="2">
    <source>
        <dbReference type="ARBA" id="ARBA00019066"/>
    </source>
</evidence>
<accession>A0ABY1RVK4</accession>
<feature type="region of interest" description="Disordered" evidence="4">
    <location>
        <begin position="23"/>
        <end position="43"/>
    </location>
</feature>
<dbReference type="EMBL" id="FXWV01000001">
    <property type="protein sequence ID" value="SMR68835.1"/>
    <property type="molecule type" value="Genomic_DNA"/>
</dbReference>
<evidence type="ECO:0000256" key="1">
    <source>
        <dbReference type="ARBA" id="ARBA00004683"/>
    </source>
</evidence>
<proteinExistence type="predicted"/>
<gene>
    <name evidence="5" type="ORF">SAMN04487964_10123</name>
</gene>
<evidence type="ECO:0000313" key="6">
    <source>
        <dbReference type="Proteomes" id="UP001159257"/>
    </source>
</evidence>